<name>A0A371JXQ1_9GAMM</name>
<gene>
    <name evidence="2" type="ORF">DX914_15695</name>
</gene>
<dbReference type="SUPFAM" id="SSF81901">
    <property type="entry name" value="HCP-like"/>
    <property type="match status" value="1"/>
</dbReference>
<evidence type="ECO:0000256" key="1">
    <source>
        <dbReference type="SAM" id="SignalP"/>
    </source>
</evidence>
<dbReference type="OrthoDB" id="7063913at2"/>
<dbReference type="SMART" id="SM00671">
    <property type="entry name" value="SEL1"/>
    <property type="match status" value="1"/>
</dbReference>
<dbReference type="EMBL" id="QTSU01000003">
    <property type="protein sequence ID" value="RDZ26443.1"/>
    <property type="molecule type" value="Genomic_DNA"/>
</dbReference>
<dbReference type="InterPro" id="IPR011990">
    <property type="entry name" value="TPR-like_helical_dom_sf"/>
</dbReference>
<dbReference type="AlphaFoldDB" id="A0A371JXQ1"/>
<proteinExistence type="predicted"/>
<protein>
    <submittedName>
        <fullName evidence="2">Sel1 repeat family protein</fullName>
    </submittedName>
</protein>
<comment type="caution">
    <text evidence="2">The sequence shown here is derived from an EMBL/GenBank/DDBJ whole genome shotgun (WGS) entry which is preliminary data.</text>
</comment>
<keyword evidence="1" id="KW-0732">Signal</keyword>
<dbReference type="Proteomes" id="UP000264492">
    <property type="component" value="Unassembled WGS sequence"/>
</dbReference>
<feature type="chain" id="PRO_5016985076" evidence="1">
    <location>
        <begin position="23"/>
        <end position="259"/>
    </location>
</feature>
<reference evidence="2 3" key="1">
    <citation type="submission" date="2018-08" db="EMBL/GenBank/DDBJ databases">
        <title>Lysobacter sp. zong2l5, whole genome shotgun sequence.</title>
        <authorList>
            <person name="Zhang X."/>
            <person name="Feng G."/>
            <person name="Zhu H."/>
        </authorList>
    </citation>
    <scope>NUCLEOTIDE SEQUENCE [LARGE SCALE GENOMIC DNA]</scope>
    <source>
        <strain evidence="3">zong2l5</strain>
    </source>
</reference>
<dbReference type="RefSeq" id="WP_115860475.1">
    <property type="nucleotide sequence ID" value="NZ_QTSU01000003.1"/>
</dbReference>
<evidence type="ECO:0000313" key="3">
    <source>
        <dbReference type="Proteomes" id="UP000264492"/>
    </source>
</evidence>
<organism evidence="2 3">
    <name type="scientific">Lysobacter silvisoli</name>
    <dbReference type="NCBI Taxonomy" id="2293254"/>
    <lineage>
        <taxon>Bacteria</taxon>
        <taxon>Pseudomonadati</taxon>
        <taxon>Pseudomonadota</taxon>
        <taxon>Gammaproteobacteria</taxon>
        <taxon>Lysobacterales</taxon>
        <taxon>Lysobacteraceae</taxon>
        <taxon>Lysobacter</taxon>
    </lineage>
</organism>
<dbReference type="InterPro" id="IPR006597">
    <property type="entry name" value="Sel1-like"/>
</dbReference>
<evidence type="ECO:0000313" key="2">
    <source>
        <dbReference type="EMBL" id="RDZ26443.1"/>
    </source>
</evidence>
<sequence length="259" mass="28763">MDRPLPCLPLLLAILLPLTALAAPATEQRERALNFDTYHAAVLQSAGHPNELHRWHGVWAYDNGRYDEAIVQFRRAARYADKYSQHFLSMMYWYGEGAAPDRVEAYLWADLAAERGDNADLLEIREKIWASLSAEQQLQVAERGEDYATRYGDKAALPRINSHIRHFARSQTGSRVGAQTARLDIGLGRPDIWAGGGGSAVSTQAMKGVQTGEFYGAHRTRPDAYWKDQGLLLRTLTGQVEVGDVDKVEGKTPAPSEAD</sequence>
<accession>A0A371JXQ1</accession>
<feature type="signal peptide" evidence="1">
    <location>
        <begin position="1"/>
        <end position="22"/>
    </location>
</feature>
<keyword evidence="3" id="KW-1185">Reference proteome</keyword>
<dbReference type="Gene3D" id="1.25.40.10">
    <property type="entry name" value="Tetratricopeptide repeat domain"/>
    <property type="match status" value="1"/>
</dbReference>